<keyword evidence="7" id="KW-0812">Transmembrane</keyword>
<evidence type="ECO:0000256" key="7">
    <source>
        <dbReference type="SAM" id="Phobius"/>
    </source>
</evidence>
<keyword evidence="2" id="KW-0813">Transport</keyword>
<comment type="subcellular location">
    <subcellularLocation>
        <location evidence="1">Membrane</location>
    </subcellularLocation>
</comment>
<comment type="caution">
    <text evidence="10">The sequence shown here is derived from an EMBL/GenBank/DDBJ whole genome shotgun (WGS) entry which is preliminary data.</text>
</comment>
<evidence type="ECO:0000256" key="5">
    <source>
        <dbReference type="ARBA" id="ARBA00023136"/>
    </source>
</evidence>
<dbReference type="EMBL" id="BMAC01000191">
    <property type="protein sequence ID" value="GFP89476.1"/>
    <property type="molecule type" value="Genomic_DNA"/>
</dbReference>
<evidence type="ECO:0000256" key="8">
    <source>
        <dbReference type="SAM" id="SignalP"/>
    </source>
</evidence>
<dbReference type="Proteomes" id="UP000653305">
    <property type="component" value="Unassembled WGS sequence"/>
</dbReference>
<dbReference type="GO" id="GO:0016020">
    <property type="term" value="C:membrane"/>
    <property type="evidence" value="ECO:0007669"/>
    <property type="project" value="UniProtKB-SubCell"/>
</dbReference>
<reference evidence="10" key="1">
    <citation type="submission" date="2020-07" db="EMBL/GenBank/DDBJ databases">
        <title>Ethylene signaling mediates host invasion by parasitic plants.</title>
        <authorList>
            <person name="Yoshida S."/>
        </authorList>
    </citation>
    <scope>NUCLEOTIDE SEQUENCE</scope>
    <source>
        <strain evidence="10">Okayama</strain>
    </source>
</reference>
<accession>A0A830BRM4</accession>
<dbReference type="OrthoDB" id="1720670at2759"/>
<feature type="transmembrane region" description="Helical" evidence="7">
    <location>
        <begin position="228"/>
        <end position="244"/>
    </location>
</feature>
<evidence type="ECO:0000313" key="10">
    <source>
        <dbReference type="EMBL" id="GFP89476.1"/>
    </source>
</evidence>
<keyword evidence="11" id="KW-1185">Reference proteome</keyword>
<proteinExistence type="predicted"/>
<organism evidence="10 11">
    <name type="scientific">Phtheirospermum japonicum</name>
    <dbReference type="NCBI Taxonomy" id="374723"/>
    <lineage>
        <taxon>Eukaryota</taxon>
        <taxon>Viridiplantae</taxon>
        <taxon>Streptophyta</taxon>
        <taxon>Embryophyta</taxon>
        <taxon>Tracheophyta</taxon>
        <taxon>Spermatophyta</taxon>
        <taxon>Magnoliopsida</taxon>
        <taxon>eudicotyledons</taxon>
        <taxon>Gunneridae</taxon>
        <taxon>Pentapetalae</taxon>
        <taxon>asterids</taxon>
        <taxon>lamiids</taxon>
        <taxon>Lamiales</taxon>
        <taxon>Orobanchaceae</taxon>
        <taxon>Orobanchaceae incertae sedis</taxon>
        <taxon>Phtheirospermum</taxon>
    </lineage>
</organism>
<keyword evidence="3 8" id="KW-0732">Signal</keyword>
<sequence length="245" mass="25439">MASFLLLFLAAAVALLISPALSLTCTSQTFSGPNTTFAHCMDLPTLNAFLHWTHDPTATPRPTLSIAFTVAKANPNWWAAWALNPNQSGMLGAQALIAARNGSSYVVKTYSISYTAYAITESNISYNILNMSAEHVNGSTTIFARLELPGTAPVLSQVWQVGPLTPNGAPGMHETKSANLASKGNLTLAGAAAETPAGSPPEVAAAPGPTAGRRGGNSTSGGARRVCGLYGAVLLVLLWASYFGF</sequence>
<feature type="domain" description="DOMON" evidence="9">
    <location>
        <begin position="46"/>
        <end position="162"/>
    </location>
</feature>
<keyword evidence="7" id="KW-1133">Transmembrane helix</keyword>
<evidence type="ECO:0000256" key="4">
    <source>
        <dbReference type="ARBA" id="ARBA00022982"/>
    </source>
</evidence>
<evidence type="ECO:0000256" key="6">
    <source>
        <dbReference type="SAM" id="MobiDB-lite"/>
    </source>
</evidence>
<dbReference type="InterPro" id="IPR045265">
    <property type="entry name" value="AIR12_DOMON"/>
</dbReference>
<dbReference type="InterPro" id="IPR005018">
    <property type="entry name" value="DOMON_domain"/>
</dbReference>
<dbReference type="PANTHER" id="PTHR23130:SF157">
    <property type="entry name" value="AUXIN-INDUCED IN ROOT CULTURES PROTEIN 12"/>
    <property type="match status" value="1"/>
</dbReference>
<protein>
    <submittedName>
        <fullName evidence="10">Cytochrome b561 and DOMON domain-containing protein at3g25290</fullName>
    </submittedName>
</protein>
<evidence type="ECO:0000256" key="2">
    <source>
        <dbReference type="ARBA" id="ARBA00022448"/>
    </source>
</evidence>
<dbReference type="PANTHER" id="PTHR23130">
    <property type="entry name" value="CYTOCHROME B561 AND DOMON DOMAIN-CONTAINING PROTEIN"/>
    <property type="match status" value="1"/>
</dbReference>
<feature type="region of interest" description="Disordered" evidence="6">
    <location>
        <begin position="191"/>
        <end position="220"/>
    </location>
</feature>
<evidence type="ECO:0000256" key="3">
    <source>
        <dbReference type="ARBA" id="ARBA00022729"/>
    </source>
</evidence>
<dbReference type="AlphaFoldDB" id="A0A830BRM4"/>
<feature type="signal peptide" evidence="8">
    <location>
        <begin position="1"/>
        <end position="22"/>
    </location>
</feature>
<name>A0A830BRM4_9LAMI</name>
<gene>
    <name evidence="10" type="ORF">PHJA_001091200</name>
</gene>
<evidence type="ECO:0000256" key="1">
    <source>
        <dbReference type="ARBA" id="ARBA00004370"/>
    </source>
</evidence>
<feature type="chain" id="PRO_5032797294" evidence="8">
    <location>
        <begin position="23"/>
        <end position="245"/>
    </location>
</feature>
<dbReference type="PROSITE" id="PS50836">
    <property type="entry name" value="DOMON"/>
    <property type="match status" value="1"/>
</dbReference>
<evidence type="ECO:0000259" key="9">
    <source>
        <dbReference type="PROSITE" id="PS50836"/>
    </source>
</evidence>
<keyword evidence="4" id="KW-0249">Electron transport</keyword>
<dbReference type="Pfam" id="PF04526">
    <property type="entry name" value="DUF568"/>
    <property type="match status" value="1"/>
</dbReference>
<evidence type="ECO:0000313" key="11">
    <source>
        <dbReference type="Proteomes" id="UP000653305"/>
    </source>
</evidence>
<keyword evidence="5 7" id="KW-0472">Membrane</keyword>